<reference evidence="6 7" key="1">
    <citation type="submission" date="2023-08" db="EMBL/GenBank/DDBJ databases">
        <title>Draft genome sequence of Algoriphagus taiwanensis.</title>
        <authorList>
            <person name="Takatani N."/>
            <person name="Hosokawa M."/>
            <person name="Sawabe T."/>
        </authorList>
    </citation>
    <scope>NUCLEOTIDE SEQUENCE [LARGE SCALE GENOMIC DNA]</scope>
    <source>
        <strain evidence="6 7">JCM 19755</strain>
    </source>
</reference>
<dbReference type="PANTHER" id="PTHR11785">
    <property type="entry name" value="AMINO ACID TRANSPORTER"/>
    <property type="match status" value="1"/>
</dbReference>
<evidence type="ECO:0000256" key="5">
    <source>
        <dbReference type="SAM" id="Phobius"/>
    </source>
</evidence>
<keyword evidence="7" id="KW-1185">Reference proteome</keyword>
<feature type="transmembrane region" description="Helical" evidence="5">
    <location>
        <begin position="176"/>
        <end position="196"/>
    </location>
</feature>
<name>A0ABQ6Q2S1_9BACT</name>
<feature type="transmembrane region" description="Helical" evidence="5">
    <location>
        <begin position="428"/>
        <end position="444"/>
    </location>
</feature>
<dbReference type="PANTHER" id="PTHR11785:SF512">
    <property type="entry name" value="SOBREMESA, ISOFORM B"/>
    <property type="match status" value="1"/>
</dbReference>
<dbReference type="InterPro" id="IPR050598">
    <property type="entry name" value="AminoAcid_Transporter"/>
</dbReference>
<dbReference type="EMBL" id="BTPE01000009">
    <property type="protein sequence ID" value="GMQ34451.1"/>
    <property type="molecule type" value="Genomic_DNA"/>
</dbReference>
<keyword evidence="4 5" id="KW-0472">Membrane</keyword>
<feature type="transmembrane region" description="Helical" evidence="5">
    <location>
        <begin position="37"/>
        <end position="59"/>
    </location>
</feature>
<evidence type="ECO:0000256" key="1">
    <source>
        <dbReference type="ARBA" id="ARBA00004141"/>
    </source>
</evidence>
<feature type="transmembrane region" description="Helical" evidence="5">
    <location>
        <begin position="298"/>
        <end position="319"/>
    </location>
</feature>
<organism evidence="6 7">
    <name type="scientific">Algoriphagus taiwanensis</name>
    <dbReference type="NCBI Taxonomy" id="1445656"/>
    <lineage>
        <taxon>Bacteria</taxon>
        <taxon>Pseudomonadati</taxon>
        <taxon>Bacteroidota</taxon>
        <taxon>Cytophagia</taxon>
        <taxon>Cytophagales</taxon>
        <taxon>Cyclobacteriaceae</taxon>
        <taxon>Algoriphagus</taxon>
    </lineage>
</organism>
<comment type="caution">
    <text evidence="6">The sequence shown here is derived from an EMBL/GenBank/DDBJ whole genome shotgun (WGS) entry which is preliminary data.</text>
</comment>
<keyword evidence="3 5" id="KW-1133">Transmembrane helix</keyword>
<sequence length="449" mass="49639">MLILQGKLKSLQSPLIKIILDSQILSYTTSKISWKTAAGLVIANMIGTGVFTSLGFQLAEVQNTWSILLLWILGGVMALIGALVYAELGTHFRKTGGDYIFLSETIHPSVGYLYAWISLTVGFSAPIAIAAMAMNFYLSPLFGEQIWVGLFFLLAVPLAHIFSISRSAWIHDLLTLVKILFVLALIALGVLFSSQVESSSLLFSDSWKGEFLEPGFAVSLIYVFYAYTGWNSAAYITEEVDQPAKNLPKALIWATMFVMGVYILLQLVLLKHASLGQLTGQVQVADIAFGNLFGGKGALWVSFFIAIQLIATISGYSWVGPRITYAMARDFRLWKPLSHLNPQGIPVRAIFLNTAISLLLFLSGSFEQVMIYAGFILQLMGTITVYSSLKIKKENGFKTPFKPIPQYIYLIFSTSVLIYLFWSRPWESLAGIGILVLGLLIFLADKRTS</sequence>
<feature type="transmembrane region" description="Helical" evidence="5">
    <location>
        <begin position="112"/>
        <end position="134"/>
    </location>
</feature>
<evidence type="ECO:0000256" key="4">
    <source>
        <dbReference type="ARBA" id="ARBA00023136"/>
    </source>
</evidence>
<dbReference type="PIRSF" id="PIRSF006060">
    <property type="entry name" value="AA_transporter"/>
    <property type="match status" value="1"/>
</dbReference>
<dbReference type="Proteomes" id="UP001307705">
    <property type="component" value="Unassembled WGS sequence"/>
</dbReference>
<feature type="transmembrane region" description="Helical" evidence="5">
    <location>
        <begin position="345"/>
        <end position="363"/>
    </location>
</feature>
<comment type="subcellular location">
    <subcellularLocation>
        <location evidence="1">Membrane</location>
        <topology evidence="1">Multi-pass membrane protein</topology>
    </subcellularLocation>
</comment>
<feature type="transmembrane region" description="Helical" evidence="5">
    <location>
        <begin position="369"/>
        <end position="386"/>
    </location>
</feature>
<feature type="transmembrane region" description="Helical" evidence="5">
    <location>
        <begin position="407"/>
        <end position="422"/>
    </location>
</feature>
<dbReference type="InterPro" id="IPR002293">
    <property type="entry name" value="AA/rel_permease1"/>
</dbReference>
<feature type="transmembrane region" description="Helical" evidence="5">
    <location>
        <begin position="65"/>
        <end position="86"/>
    </location>
</feature>
<proteinExistence type="predicted"/>
<dbReference type="Pfam" id="PF13520">
    <property type="entry name" value="AA_permease_2"/>
    <property type="match status" value="1"/>
</dbReference>
<accession>A0ABQ6Q2S1</accession>
<dbReference type="Gene3D" id="1.20.1740.10">
    <property type="entry name" value="Amino acid/polyamine transporter I"/>
    <property type="match status" value="1"/>
</dbReference>
<feature type="transmembrane region" description="Helical" evidence="5">
    <location>
        <begin position="250"/>
        <end position="269"/>
    </location>
</feature>
<evidence type="ECO:0000313" key="6">
    <source>
        <dbReference type="EMBL" id="GMQ34451.1"/>
    </source>
</evidence>
<keyword evidence="2 5" id="KW-0812">Transmembrane</keyword>
<evidence type="ECO:0000256" key="2">
    <source>
        <dbReference type="ARBA" id="ARBA00022692"/>
    </source>
</evidence>
<evidence type="ECO:0000256" key="3">
    <source>
        <dbReference type="ARBA" id="ARBA00022989"/>
    </source>
</evidence>
<feature type="transmembrane region" description="Helical" evidence="5">
    <location>
        <begin position="146"/>
        <end position="164"/>
    </location>
</feature>
<protein>
    <submittedName>
        <fullName evidence="6">Amino acid permease</fullName>
    </submittedName>
</protein>
<gene>
    <name evidence="6" type="ORF">Ataiwa_27230</name>
</gene>
<evidence type="ECO:0000313" key="7">
    <source>
        <dbReference type="Proteomes" id="UP001307705"/>
    </source>
</evidence>
<feature type="transmembrane region" description="Helical" evidence="5">
    <location>
        <begin position="216"/>
        <end position="238"/>
    </location>
</feature>